<organism evidence="1">
    <name type="scientific">Toxocara canis</name>
    <name type="common">Canine roundworm</name>
    <dbReference type="NCBI Taxonomy" id="6265"/>
    <lineage>
        <taxon>Eukaryota</taxon>
        <taxon>Metazoa</taxon>
        <taxon>Ecdysozoa</taxon>
        <taxon>Nematoda</taxon>
        <taxon>Chromadorea</taxon>
        <taxon>Rhabditida</taxon>
        <taxon>Spirurina</taxon>
        <taxon>Ascaridomorpha</taxon>
        <taxon>Ascaridoidea</taxon>
        <taxon>Toxocaridae</taxon>
        <taxon>Toxocara</taxon>
    </lineage>
</organism>
<gene>
    <name evidence="1" type="ORF">TCNE_LOCUS1300</name>
</gene>
<protein>
    <submittedName>
        <fullName evidence="1">Uncharacterized protein</fullName>
    </submittedName>
</protein>
<accession>A0A3P7EX41</accession>
<name>A0A3P7EX41_TOXCA</name>
<dbReference type="AlphaFoldDB" id="A0A3P7EX41"/>
<reference evidence="1" key="1">
    <citation type="submission" date="2018-11" db="EMBL/GenBank/DDBJ databases">
        <authorList>
            <consortium name="Pathogen Informatics"/>
        </authorList>
    </citation>
    <scope>NUCLEOTIDE SEQUENCE [LARGE SCALE GENOMIC DNA]</scope>
</reference>
<dbReference type="EMBL" id="UYWY01000922">
    <property type="protein sequence ID" value="VDM25903.1"/>
    <property type="molecule type" value="Genomic_DNA"/>
</dbReference>
<proteinExistence type="predicted"/>
<evidence type="ECO:0000313" key="1">
    <source>
        <dbReference type="EMBL" id="VDM25903.1"/>
    </source>
</evidence>
<sequence length="149" mass="17455">MSIRCGWLTMTKKSSSYTRTRTERMLRFMLRRQPCVLLAVTLFIAITAFTAMALAMIQMMRLTKDQARYIQDGINLMNSLRSRTNLWQCQYQLPPSNTTSFFLRCASNVKQEKFDISRKVVLVYTELLCLTNSSRQNTMSRHHVFEMSC</sequence>